<sequence>MRSYWQNASARIIFSDFHNHLGPYSCISPILLSLLKCSTIRCAIYSHSNIFSSFLISCIPPSYFPYCFLFFLFSSPFGNASLLAMIWLEELCGKELLFT</sequence>
<dbReference type="EMBL" id="JAGYWB010000013">
    <property type="protein sequence ID" value="KAI0499957.1"/>
    <property type="molecule type" value="Genomic_DNA"/>
</dbReference>
<keyword evidence="2" id="KW-1185">Reference proteome</keyword>
<name>A0A8T3AV29_DENNO</name>
<gene>
    <name evidence="1" type="ORF">KFK09_018165</name>
</gene>
<comment type="caution">
    <text evidence="1">The sequence shown here is derived from an EMBL/GenBank/DDBJ whole genome shotgun (WGS) entry which is preliminary data.</text>
</comment>
<reference evidence="1" key="1">
    <citation type="journal article" date="2022" name="Front. Genet.">
        <title>Chromosome-Scale Assembly of the Dendrobium nobile Genome Provides Insights Into the Molecular Mechanism of the Biosynthesis of the Medicinal Active Ingredient of Dendrobium.</title>
        <authorList>
            <person name="Xu Q."/>
            <person name="Niu S.-C."/>
            <person name="Li K.-L."/>
            <person name="Zheng P.-J."/>
            <person name="Zhang X.-J."/>
            <person name="Jia Y."/>
            <person name="Liu Y."/>
            <person name="Niu Y.-X."/>
            <person name="Yu L.-H."/>
            <person name="Chen D.-F."/>
            <person name="Zhang G.-Q."/>
        </authorList>
    </citation>
    <scope>NUCLEOTIDE SEQUENCE</scope>
    <source>
        <tissue evidence="1">Leaf</tissue>
    </source>
</reference>
<accession>A0A8T3AV29</accession>
<proteinExistence type="predicted"/>
<protein>
    <submittedName>
        <fullName evidence="1">Uncharacterized protein</fullName>
    </submittedName>
</protein>
<dbReference type="AlphaFoldDB" id="A0A8T3AV29"/>
<organism evidence="1 2">
    <name type="scientific">Dendrobium nobile</name>
    <name type="common">Orchid</name>
    <dbReference type="NCBI Taxonomy" id="94219"/>
    <lineage>
        <taxon>Eukaryota</taxon>
        <taxon>Viridiplantae</taxon>
        <taxon>Streptophyta</taxon>
        <taxon>Embryophyta</taxon>
        <taxon>Tracheophyta</taxon>
        <taxon>Spermatophyta</taxon>
        <taxon>Magnoliopsida</taxon>
        <taxon>Liliopsida</taxon>
        <taxon>Asparagales</taxon>
        <taxon>Orchidaceae</taxon>
        <taxon>Epidendroideae</taxon>
        <taxon>Malaxideae</taxon>
        <taxon>Dendrobiinae</taxon>
        <taxon>Dendrobium</taxon>
    </lineage>
</organism>
<evidence type="ECO:0000313" key="2">
    <source>
        <dbReference type="Proteomes" id="UP000829196"/>
    </source>
</evidence>
<dbReference type="Proteomes" id="UP000829196">
    <property type="component" value="Unassembled WGS sequence"/>
</dbReference>
<evidence type="ECO:0000313" key="1">
    <source>
        <dbReference type="EMBL" id="KAI0499957.1"/>
    </source>
</evidence>